<reference evidence="1" key="1">
    <citation type="thesis" date="2020" institute="ProQuest LLC" country="789 East Eisenhower Parkway, Ann Arbor, MI, USA">
        <title>Comparative Genomics and Chromosome Evolution.</title>
        <authorList>
            <person name="Mudd A.B."/>
        </authorList>
    </citation>
    <scope>NUCLEOTIDE SEQUENCE</scope>
    <source>
        <strain evidence="1">HN-11 Male</strain>
        <tissue evidence="1">Kidney and liver</tissue>
    </source>
</reference>
<comment type="caution">
    <text evidence="1">The sequence shown here is derived from an EMBL/GenBank/DDBJ whole genome shotgun (WGS) entry which is preliminary data.</text>
</comment>
<dbReference type="Gene3D" id="3.40.250.10">
    <property type="entry name" value="Rhodanese-like domain"/>
    <property type="match status" value="1"/>
</dbReference>
<dbReference type="AlphaFoldDB" id="A0A8J6BLS6"/>
<name>A0A8J6BLS6_ELECQ</name>
<dbReference type="PANTHER" id="PTHR10828">
    <property type="entry name" value="M-PHASE INDUCER PHOSPHATASE DUAL SPECIFICITY PHOSPHATASE CDC25"/>
    <property type="match status" value="1"/>
</dbReference>
<dbReference type="GO" id="GO:0004725">
    <property type="term" value="F:protein tyrosine phosphatase activity"/>
    <property type="evidence" value="ECO:0007669"/>
    <property type="project" value="TreeGrafter"/>
</dbReference>
<evidence type="ECO:0000313" key="2">
    <source>
        <dbReference type="Proteomes" id="UP000770717"/>
    </source>
</evidence>
<sequence length="84" mass="10051">MERTPLPLNNPSNALTCYRCRYVRRQDRNSNDYPKLHYPELYVLKGGYKEFFPSYQVSSRCRSAVCGGWWVYTGQCKCWKWSLQ</sequence>
<dbReference type="GO" id="GO:0005634">
    <property type="term" value="C:nucleus"/>
    <property type="evidence" value="ECO:0007669"/>
    <property type="project" value="TreeGrafter"/>
</dbReference>
<accession>A0A8J6BLS6</accession>
<proteinExistence type="predicted"/>
<protein>
    <submittedName>
        <fullName evidence="1">Uncharacterized protein</fullName>
    </submittedName>
</protein>
<dbReference type="GO" id="GO:0110032">
    <property type="term" value="P:positive regulation of G2/MI transition of meiotic cell cycle"/>
    <property type="evidence" value="ECO:0007669"/>
    <property type="project" value="TreeGrafter"/>
</dbReference>
<organism evidence="1 2">
    <name type="scientific">Eleutherodactylus coqui</name>
    <name type="common">Puerto Rican coqui</name>
    <dbReference type="NCBI Taxonomy" id="57060"/>
    <lineage>
        <taxon>Eukaryota</taxon>
        <taxon>Metazoa</taxon>
        <taxon>Chordata</taxon>
        <taxon>Craniata</taxon>
        <taxon>Vertebrata</taxon>
        <taxon>Euteleostomi</taxon>
        <taxon>Amphibia</taxon>
        <taxon>Batrachia</taxon>
        <taxon>Anura</taxon>
        <taxon>Neobatrachia</taxon>
        <taxon>Hyloidea</taxon>
        <taxon>Eleutherodactylidae</taxon>
        <taxon>Eleutherodactylinae</taxon>
        <taxon>Eleutherodactylus</taxon>
        <taxon>Eleutherodactylus</taxon>
    </lineage>
</organism>
<dbReference type="InterPro" id="IPR036873">
    <property type="entry name" value="Rhodanese-like_dom_sf"/>
</dbReference>
<dbReference type="GO" id="GO:0005737">
    <property type="term" value="C:cytoplasm"/>
    <property type="evidence" value="ECO:0007669"/>
    <property type="project" value="TreeGrafter"/>
</dbReference>
<dbReference type="PANTHER" id="PTHR10828:SF48">
    <property type="entry name" value="M-PHASE INDUCER PHOSPHATASE 2"/>
    <property type="match status" value="1"/>
</dbReference>
<dbReference type="GO" id="GO:0010971">
    <property type="term" value="P:positive regulation of G2/M transition of mitotic cell cycle"/>
    <property type="evidence" value="ECO:0007669"/>
    <property type="project" value="TreeGrafter"/>
</dbReference>
<dbReference type="OrthoDB" id="26523at2759"/>
<keyword evidence="2" id="KW-1185">Reference proteome</keyword>
<dbReference type="GO" id="GO:0000086">
    <property type="term" value="P:G2/M transition of mitotic cell cycle"/>
    <property type="evidence" value="ECO:0007669"/>
    <property type="project" value="TreeGrafter"/>
</dbReference>
<dbReference type="Proteomes" id="UP000770717">
    <property type="component" value="Unassembled WGS sequence"/>
</dbReference>
<evidence type="ECO:0000313" key="1">
    <source>
        <dbReference type="EMBL" id="KAG9462568.1"/>
    </source>
</evidence>
<dbReference type="EMBL" id="WNTK01010571">
    <property type="protein sequence ID" value="KAG9462568.1"/>
    <property type="molecule type" value="Genomic_DNA"/>
</dbReference>
<dbReference type="SUPFAM" id="SSF52821">
    <property type="entry name" value="Rhodanese/Cell cycle control phosphatase"/>
    <property type="match status" value="1"/>
</dbReference>
<gene>
    <name evidence="1" type="ORF">GDO78_013851</name>
</gene>